<dbReference type="AlphaFoldDB" id="A0A813JFI7"/>
<comment type="caution">
    <text evidence="1">The sequence shown here is derived from an EMBL/GenBank/DDBJ whole genome shotgun (WGS) entry which is preliminary data.</text>
</comment>
<organism evidence="1 2">
    <name type="scientific">Polarella glacialis</name>
    <name type="common">Dinoflagellate</name>
    <dbReference type="NCBI Taxonomy" id="89957"/>
    <lineage>
        <taxon>Eukaryota</taxon>
        <taxon>Sar</taxon>
        <taxon>Alveolata</taxon>
        <taxon>Dinophyceae</taxon>
        <taxon>Suessiales</taxon>
        <taxon>Suessiaceae</taxon>
        <taxon>Polarella</taxon>
    </lineage>
</organism>
<name>A0A813JFI7_POLGL</name>
<reference evidence="1" key="1">
    <citation type="submission" date="2021-02" db="EMBL/GenBank/DDBJ databases">
        <authorList>
            <person name="Dougan E. K."/>
            <person name="Rhodes N."/>
            <person name="Thang M."/>
            <person name="Chan C."/>
        </authorList>
    </citation>
    <scope>NUCLEOTIDE SEQUENCE</scope>
</reference>
<evidence type="ECO:0000313" key="2">
    <source>
        <dbReference type="Proteomes" id="UP000626109"/>
    </source>
</evidence>
<accession>A0A813JFI7</accession>
<dbReference type="EMBL" id="CAJNNW010025307">
    <property type="protein sequence ID" value="CAE8676806.1"/>
    <property type="molecule type" value="Genomic_DNA"/>
</dbReference>
<dbReference type="Proteomes" id="UP000626109">
    <property type="component" value="Unassembled WGS sequence"/>
</dbReference>
<proteinExistence type="predicted"/>
<feature type="non-terminal residue" evidence="1">
    <location>
        <position position="87"/>
    </location>
</feature>
<gene>
    <name evidence="1" type="ORF">PGLA2088_LOCUS20043</name>
</gene>
<evidence type="ECO:0000313" key="1">
    <source>
        <dbReference type="EMBL" id="CAE8676806.1"/>
    </source>
</evidence>
<feature type="non-terminal residue" evidence="1">
    <location>
        <position position="1"/>
    </location>
</feature>
<sequence length="87" mass="9627">VAVLRYVTLDDLLRLVPVHRDWRNVADAVDVWEATGIGLTSRGDTDIMSISATMLRTVGLQWARQLTKSPGATSFPPASRRSLVHLQ</sequence>
<protein>
    <submittedName>
        <fullName evidence="1">Uncharacterized protein</fullName>
    </submittedName>
</protein>